<dbReference type="VEuPathDB" id="FungiDB:FOXG_15403"/>
<dbReference type="AlphaFoldDB" id="A0A420MIF8"/>
<evidence type="ECO:0000313" key="6">
    <source>
        <dbReference type="Proteomes" id="UP000285084"/>
    </source>
</evidence>
<dbReference type="InterPro" id="IPR007889">
    <property type="entry name" value="HTH_Psq"/>
</dbReference>
<dbReference type="GO" id="GO:0003677">
    <property type="term" value="F:DNA binding"/>
    <property type="evidence" value="ECO:0007669"/>
    <property type="project" value="UniProtKB-KW"/>
</dbReference>
<dbReference type="EMBL" id="MRCX01000213">
    <property type="protein sequence ID" value="RKK67793.1"/>
    <property type="molecule type" value="Genomic_DNA"/>
</dbReference>
<accession>A0A420MIF8</accession>
<dbReference type="InterPro" id="IPR004875">
    <property type="entry name" value="DDE_SF_endonuclease_dom"/>
</dbReference>
<evidence type="ECO:0000256" key="3">
    <source>
        <dbReference type="ARBA" id="ARBA00023242"/>
    </source>
</evidence>
<comment type="subcellular location">
    <subcellularLocation>
        <location evidence="1">Nucleus</location>
    </subcellularLocation>
</comment>
<feature type="domain" description="HTH CENPB-type" evidence="4">
    <location>
        <begin position="124"/>
        <end position="193"/>
    </location>
</feature>
<evidence type="ECO:0000259" key="4">
    <source>
        <dbReference type="PROSITE" id="PS51253"/>
    </source>
</evidence>
<proteinExistence type="predicted"/>
<dbReference type="PANTHER" id="PTHR19303">
    <property type="entry name" value="TRANSPOSON"/>
    <property type="match status" value="1"/>
</dbReference>
<dbReference type="InterPro" id="IPR050863">
    <property type="entry name" value="CenT-Element_Derived"/>
</dbReference>
<dbReference type="Pfam" id="PF03221">
    <property type="entry name" value="HTH_Tnp_Tc5"/>
    <property type="match status" value="1"/>
</dbReference>
<dbReference type="PANTHER" id="PTHR19303:SF62">
    <property type="entry name" value="HTH CENPB-TYPE DOMAIN-CONTAINING PROTEIN-RELATED"/>
    <property type="match status" value="1"/>
</dbReference>
<keyword evidence="3" id="KW-0539">Nucleus</keyword>
<dbReference type="InterPro" id="IPR006600">
    <property type="entry name" value="HTH_CenpB_DNA-bd_dom"/>
</dbReference>
<keyword evidence="2" id="KW-0238">DNA-binding</keyword>
<organism evidence="5 6">
    <name type="scientific">Fusarium oxysporum</name>
    <name type="common">Fusarium vascular wilt</name>
    <dbReference type="NCBI Taxonomy" id="5507"/>
    <lineage>
        <taxon>Eukaryota</taxon>
        <taxon>Fungi</taxon>
        <taxon>Dikarya</taxon>
        <taxon>Ascomycota</taxon>
        <taxon>Pezizomycotina</taxon>
        <taxon>Sordariomycetes</taxon>
        <taxon>Hypocreomycetidae</taxon>
        <taxon>Hypocreales</taxon>
        <taxon>Nectriaceae</taxon>
        <taxon>Fusarium</taxon>
        <taxon>Fusarium oxysporum species complex</taxon>
    </lineage>
</organism>
<evidence type="ECO:0000256" key="1">
    <source>
        <dbReference type="ARBA" id="ARBA00004123"/>
    </source>
</evidence>
<dbReference type="PROSITE" id="PS51253">
    <property type="entry name" value="HTH_CENPB"/>
    <property type="match status" value="1"/>
</dbReference>
<dbReference type="InterPro" id="IPR055080">
    <property type="entry name" value="Gal80p-like_C"/>
</dbReference>
<dbReference type="Pfam" id="PF05225">
    <property type="entry name" value="HTH_psq"/>
    <property type="match status" value="1"/>
</dbReference>
<dbReference type="VEuPathDB" id="FungiDB:FOIG_02549"/>
<dbReference type="Proteomes" id="UP000285084">
    <property type="component" value="Unassembled WGS sequence"/>
</dbReference>
<sequence>MVGLQGRFAPPITKIRDLMKEGRIGKVSSGELHASGGTNDREILPSSLLYFTQRSVGGNIFTIGLGHTVRYPSTDKTPLPITILLALRALQNDPKLSLRRAAGIYQVRYWTLHRRQKGILSTRDSIPQSRKLSDLEEQIIVQFILDLDSRGFPPRLRCVEEMANRLLADRKMPPVGKRWASNFVKRHKDLKTHFFRKYDYQRAKCEDPTIIRNWFRLVANVIAKYGIRPDEIYNFDETGFMMGVIASGMVVTGAERRGRPKSVQPGNREWITVIQAINAEGQAIPPFIIGAGQYHLANWYRESNLPGDWAIATSPNGWTDNEIGLEWLKHFDRCTTKQSKNRYRLL</sequence>
<dbReference type="GO" id="GO:0005634">
    <property type="term" value="C:nucleus"/>
    <property type="evidence" value="ECO:0007669"/>
    <property type="project" value="UniProtKB-SubCell"/>
</dbReference>
<dbReference type="SMART" id="SM00674">
    <property type="entry name" value="CENPB"/>
    <property type="match status" value="1"/>
</dbReference>
<dbReference type="VEuPathDB" id="FungiDB:FOZG_06014"/>
<dbReference type="Pfam" id="PF22685">
    <property type="entry name" value="Gal80p_C-like"/>
    <property type="match status" value="1"/>
</dbReference>
<name>A0A420MIF8_FUSOX</name>
<reference evidence="5 6" key="1">
    <citation type="journal article" date="2018" name="Sci. Rep.">
        <title>Characterisation of pathogen-specific regions and novel effector candidates in Fusarium oxysporum f. sp. cepae.</title>
        <authorList>
            <person name="Armitage A.D."/>
            <person name="Taylor A."/>
            <person name="Sobczyk M.K."/>
            <person name="Baxter L."/>
            <person name="Greenfield B.P."/>
            <person name="Bates H.J."/>
            <person name="Wilson F."/>
            <person name="Jackson A.C."/>
            <person name="Ott S."/>
            <person name="Harrison R.J."/>
            <person name="Clarkson J.P."/>
        </authorList>
    </citation>
    <scope>NUCLEOTIDE SEQUENCE [LARGE SCALE GENOMIC DNA]</scope>
    <source>
        <strain evidence="5 6">Fo_A13</strain>
    </source>
</reference>
<evidence type="ECO:0000313" key="5">
    <source>
        <dbReference type="EMBL" id="RKK67793.1"/>
    </source>
</evidence>
<dbReference type="VEuPathDB" id="FungiDB:FOC1_g10008018"/>
<dbReference type="VEuPathDB" id="FungiDB:FOZG_17900"/>
<feature type="non-terminal residue" evidence="5">
    <location>
        <position position="346"/>
    </location>
</feature>
<comment type="caution">
    <text evidence="5">The sequence shown here is derived from an EMBL/GenBank/DDBJ whole genome shotgun (WGS) entry which is preliminary data.</text>
</comment>
<protein>
    <recommendedName>
        <fullName evidence="4">HTH CENPB-type domain-containing protein</fullName>
    </recommendedName>
</protein>
<dbReference type="VEuPathDB" id="FungiDB:HZS61_005471"/>
<evidence type="ECO:0000256" key="2">
    <source>
        <dbReference type="ARBA" id="ARBA00023125"/>
    </source>
</evidence>
<gene>
    <name evidence="5" type="ORF">BFJ69_g14188</name>
</gene>
<dbReference type="VEuPathDB" id="FungiDB:FOMG_05869"/>
<dbReference type="Pfam" id="PF03184">
    <property type="entry name" value="DDE_1"/>
    <property type="match status" value="1"/>
</dbReference>
<dbReference type="Gene3D" id="3.30.360.10">
    <property type="entry name" value="Dihydrodipicolinate Reductase, domain 2"/>
    <property type="match status" value="1"/>
</dbReference>